<dbReference type="PANTHER" id="PTHR23506">
    <property type="entry name" value="GH10249P"/>
    <property type="match status" value="1"/>
</dbReference>
<keyword evidence="4 6" id="KW-1133">Transmembrane helix</keyword>
<dbReference type="SUPFAM" id="SSF103473">
    <property type="entry name" value="MFS general substrate transporter"/>
    <property type="match status" value="1"/>
</dbReference>
<feature type="transmembrane region" description="Helical" evidence="6">
    <location>
        <begin position="68"/>
        <end position="87"/>
    </location>
</feature>
<dbReference type="EMBL" id="JBHUMM010000005">
    <property type="protein sequence ID" value="MFD2670698.1"/>
    <property type="molecule type" value="Genomic_DNA"/>
</dbReference>
<dbReference type="Pfam" id="PF07690">
    <property type="entry name" value="MFS_1"/>
    <property type="match status" value="1"/>
</dbReference>
<dbReference type="RefSeq" id="WP_379928122.1">
    <property type="nucleotide sequence ID" value="NZ_JBHUMM010000005.1"/>
</dbReference>
<comment type="subcellular location">
    <subcellularLocation>
        <location evidence="1">Cell membrane</location>
        <topology evidence="1">Multi-pass membrane protein</topology>
    </subcellularLocation>
</comment>
<evidence type="ECO:0000256" key="3">
    <source>
        <dbReference type="ARBA" id="ARBA00022692"/>
    </source>
</evidence>
<dbReference type="Gene3D" id="1.20.1250.20">
    <property type="entry name" value="MFS general substrate transporter like domains"/>
    <property type="match status" value="1"/>
</dbReference>
<proteinExistence type="predicted"/>
<feature type="domain" description="Major facilitator superfamily (MFS) profile" evidence="7">
    <location>
        <begin position="3"/>
        <end position="386"/>
    </location>
</feature>
<feature type="transmembrane region" description="Helical" evidence="6">
    <location>
        <begin position="158"/>
        <end position="178"/>
    </location>
</feature>
<evidence type="ECO:0000259" key="7">
    <source>
        <dbReference type="PROSITE" id="PS50850"/>
    </source>
</evidence>
<feature type="transmembrane region" description="Helical" evidence="6">
    <location>
        <begin position="93"/>
        <end position="116"/>
    </location>
</feature>
<feature type="transmembrane region" description="Helical" evidence="6">
    <location>
        <begin position="336"/>
        <end position="354"/>
    </location>
</feature>
<feature type="transmembrane region" description="Helical" evidence="6">
    <location>
        <begin position="360"/>
        <end position="378"/>
    </location>
</feature>
<accession>A0ABW5R6R7</accession>
<dbReference type="InterPro" id="IPR036259">
    <property type="entry name" value="MFS_trans_sf"/>
</dbReference>
<feature type="transmembrane region" description="Helical" evidence="6">
    <location>
        <begin position="303"/>
        <end position="324"/>
    </location>
</feature>
<reference evidence="9" key="1">
    <citation type="journal article" date="2019" name="Int. J. Syst. Evol. Microbiol.">
        <title>The Global Catalogue of Microorganisms (GCM) 10K type strain sequencing project: providing services to taxonomists for standard genome sequencing and annotation.</title>
        <authorList>
            <consortium name="The Broad Institute Genomics Platform"/>
            <consortium name="The Broad Institute Genome Sequencing Center for Infectious Disease"/>
            <person name="Wu L."/>
            <person name="Ma J."/>
        </authorList>
    </citation>
    <scope>NUCLEOTIDE SEQUENCE [LARGE SCALE GENOMIC DNA]</scope>
    <source>
        <strain evidence="9">KCTC 33676</strain>
    </source>
</reference>
<evidence type="ECO:0000313" key="8">
    <source>
        <dbReference type="EMBL" id="MFD2670698.1"/>
    </source>
</evidence>
<feature type="transmembrane region" description="Helical" evidence="6">
    <location>
        <begin position="279"/>
        <end position="297"/>
    </location>
</feature>
<dbReference type="Proteomes" id="UP001597497">
    <property type="component" value="Unassembled WGS sequence"/>
</dbReference>
<feature type="transmembrane region" description="Helical" evidence="6">
    <location>
        <begin position="246"/>
        <end position="270"/>
    </location>
</feature>
<keyword evidence="5 6" id="KW-0472">Membrane</keyword>
<dbReference type="PROSITE" id="PS50850">
    <property type="entry name" value="MFS"/>
    <property type="match status" value="1"/>
</dbReference>
<evidence type="ECO:0000256" key="2">
    <source>
        <dbReference type="ARBA" id="ARBA00022448"/>
    </source>
</evidence>
<dbReference type="InterPro" id="IPR050930">
    <property type="entry name" value="MFS_Vesicular_Transporter"/>
</dbReference>
<keyword evidence="2" id="KW-0813">Transport</keyword>
<feature type="transmembrane region" description="Helical" evidence="6">
    <location>
        <begin position="128"/>
        <end position="152"/>
    </location>
</feature>
<name>A0ABW5R6R7_9BACL</name>
<evidence type="ECO:0000313" key="9">
    <source>
        <dbReference type="Proteomes" id="UP001597497"/>
    </source>
</evidence>
<feature type="transmembrane region" description="Helical" evidence="6">
    <location>
        <begin position="30"/>
        <end position="48"/>
    </location>
</feature>
<evidence type="ECO:0000256" key="5">
    <source>
        <dbReference type="ARBA" id="ARBA00023136"/>
    </source>
</evidence>
<comment type="caution">
    <text evidence="8">The sequence shown here is derived from an EMBL/GenBank/DDBJ whole genome shotgun (WGS) entry which is preliminary data.</text>
</comment>
<organism evidence="8 9">
    <name type="scientific">Marinicrinis sediminis</name>
    <dbReference type="NCBI Taxonomy" id="1652465"/>
    <lineage>
        <taxon>Bacteria</taxon>
        <taxon>Bacillati</taxon>
        <taxon>Bacillota</taxon>
        <taxon>Bacilli</taxon>
        <taxon>Bacillales</taxon>
        <taxon>Paenibacillaceae</taxon>
    </lineage>
</organism>
<feature type="transmembrane region" description="Helical" evidence="6">
    <location>
        <begin position="216"/>
        <end position="234"/>
    </location>
</feature>
<evidence type="ECO:0000256" key="4">
    <source>
        <dbReference type="ARBA" id="ARBA00022989"/>
    </source>
</evidence>
<sequence>MRSALWLYLFMFVAFFDLHAQYPILTPFAISLGAVPSFIGYIMGMYSITHLPGNMLAGYGVDRFGGKWFIVCSLILAGCLLMVQSRVNDPWELLWIRSISGFVLAFLSPACLAMLAKMATDRVHQSKLMTGNGLVHTLASVVSPAAGAALVAKTGFSLAFEILGWGLIACGVMAVFFVHDQKPARTPFSSAEREHQQAAQDFSTLRPATSSRDMSILFFCIPLALACSQGILFFEVPLTLRDGPNMVMSTGLLFSIVSLGALVSLSMWFLNRIPASTRLLAGTITLALLFFALSIQWPVSLSVTLFFIGMSKGITFPAIASSLAEQSNHARYGKQFAILSIAYSIGAFFGPVIAGELREWISPYFAAFLILLLGTTLLPPKHRRTRLDLSPSSTPK</sequence>
<dbReference type="InterPro" id="IPR020846">
    <property type="entry name" value="MFS_dom"/>
</dbReference>
<evidence type="ECO:0000256" key="6">
    <source>
        <dbReference type="SAM" id="Phobius"/>
    </source>
</evidence>
<dbReference type="InterPro" id="IPR011701">
    <property type="entry name" value="MFS"/>
</dbReference>
<dbReference type="PANTHER" id="PTHR23506:SF23">
    <property type="entry name" value="GH10249P"/>
    <property type="match status" value="1"/>
</dbReference>
<evidence type="ECO:0000256" key="1">
    <source>
        <dbReference type="ARBA" id="ARBA00004651"/>
    </source>
</evidence>
<gene>
    <name evidence="8" type="ORF">ACFSUC_03625</name>
</gene>
<protein>
    <submittedName>
        <fullName evidence="8">MFS transporter</fullName>
    </submittedName>
</protein>
<keyword evidence="9" id="KW-1185">Reference proteome</keyword>
<keyword evidence="3 6" id="KW-0812">Transmembrane</keyword>